<evidence type="ECO:0000313" key="3">
    <source>
        <dbReference type="Proteomes" id="UP001596122"/>
    </source>
</evidence>
<dbReference type="SMART" id="SM00332">
    <property type="entry name" value="PP2Cc"/>
    <property type="match status" value="1"/>
</dbReference>
<dbReference type="EMBL" id="JBHSLD010000006">
    <property type="protein sequence ID" value="MFC5380093.1"/>
    <property type="molecule type" value="Genomic_DNA"/>
</dbReference>
<accession>A0ABW0GJK2</accession>
<dbReference type="SUPFAM" id="SSF81606">
    <property type="entry name" value="PP2C-like"/>
    <property type="match status" value="1"/>
</dbReference>
<feature type="domain" description="PPM-type phosphatase" evidence="1">
    <location>
        <begin position="101"/>
        <end position="354"/>
    </location>
</feature>
<name>A0ABW0GJK2_9MICO</name>
<dbReference type="CDD" id="cd00143">
    <property type="entry name" value="PP2Cc"/>
    <property type="match status" value="1"/>
</dbReference>
<dbReference type="InterPro" id="IPR036457">
    <property type="entry name" value="PPM-type-like_dom_sf"/>
</dbReference>
<dbReference type="GO" id="GO:0004722">
    <property type="term" value="F:protein serine/threonine phosphatase activity"/>
    <property type="evidence" value="ECO:0007669"/>
    <property type="project" value="UniProtKB-EC"/>
</dbReference>
<protein>
    <submittedName>
        <fullName evidence="2">PP2C family protein-serine/threonine phosphatase</fullName>
        <ecNumber evidence="2">3.1.3.16</ecNumber>
    </submittedName>
</protein>
<proteinExistence type="predicted"/>
<dbReference type="InterPro" id="IPR025874">
    <property type="entry name" value="DZR"/>
</dbReference>
<dbReference type="Gene3D" id="3.60.40.10">
    <property type="entry name" value="PPM-type phosphatase domain"/>
    <property type="match status" value="1"/>
</dbReference>
<dbReference type="Proteomes" id="UP001596122">
    <property type="component" value="Unassembled WGS sequence"/>
</dbReference>
<sequence>MTGAPTTPGAATGAACPSCGEIVPARASWCEACGMALEATAAGSAEAAAPAARVGTVAPVGTSVRTCRECGGVVDADGWCTVCGAAAPRPRDHVVVDAGDGVGGVSDRGRRHHRNEDAVALHTGTGDTAGAPTVLVVCDGVSTSPDSDVASLAAAEAAVRTAVEHLAAGAWAREATEDALVAAVTAADHAVAATAEGAPGTADGPPSCTLAAAVVGPGEVVAASVGDSRVYWLPDRGPAVQLTRDDSWAAEQLEAGADRALVEASPHAHAITRWLGADSPDPSPRLSSLALDGPGWVLACSDGLWNYAPTPADVRRVVDEHRADADATRLAEALVAWANAQGGRDNITVALARVGSGGTT</sequence>
<dbReference type="PANTHER" id="PTHR47992">
    <property type="entry name" value="PROTEIN PHOSPHATASE"/>
    <property type="match status" value="1"/>
</dbReference>
<evidence type="ECO:0000313" key="2">
    <source>
        <dbReference type="EMBL" id="MFC5380093.1"/>
    </source>
</evidence>
<keyword evidence="3" id="KW-1185">Reference proteome</keyword>
<gene>
    <name evidence="2" type="ORF">ACFPJ6_04775</name>
</gene>
<dbReference type="Pfam" id="PF12773">
    <property type="entry name" value="DZR"/>
    <property type="match status" value="1"/>
</dbReference>
<dbReference type="Pfam" id="PF13672">
    <property type="entry name" value="PP2C_2"/>
    <property type="match status" value="1"/>
</dbReference>
<dbReference type="SMART" id="SM00331">
    <property type="entry name" value="PP2C_SIG"/>
    <property type="match status" value="1"/>
</dbReference>
<dbReference type="RefSeq" id="WP_340266919.1">
    <property type="nucleotide sequence ID" value="NZ_JBBEOG010000001.1"/>
</dbReference>
<dbReference type="EC" id="3.1.3.16" evidence="2"/>
<evidence type="ECO:0000259" key="1">
    <source>
        <dbReference type="PROSITE" id="PS51746"/>
    </source>
</evidence>
<dbReference type="PROSITE" id="PS51746">
    <property type="entry name" value="PPM_2"/>
    <property type="match status" value="1"/>
</dbReference>
<dbReference type="InterPro" id="IPR015655">
    <property type="entry name" value="PP2C"/>
</dbReference>
<organism evidence="2 3">
    <name type="scientific">Aquipuribacter nitratireducens</name>
    <dbReference type="NCBI Taxonomy" id="650104"/>
    <lineage>
        <taxon>Bacteria</taxon>
        <taxon>Bacillati</taxon>
        <taxon>Actinomycetota</taxon>
        <taxon>Actinomycetes</taxon>
        <taxon>Micrococcales</taxon>
        <taxon>Intrasporangiaceae</taxon>
        <taxon>Aquipuribacter</taxon>
    </lineage>
</organism>
<comment type="caution">
    <text evidence="2">The sequence shown here is derived from an EMBL/GenBank/DDBJ whole genome shotgun (WGS) entry which is preliminary data.</text>
</comment>
<keyword evidence="2" id="KW-0378">Hydrolase</keyword>
<reference evidence="3" key="1">
    <citation type="journal article" date="2019" name="Int. J. Syst. Evol. Microbiol.">
        <title>The Global Catalogue of Microorganisms (GCM) 10K type strain sequencing project: providing services to taxonomists for standard genome sequencing and annotation.</title>
        <authorList>
            <consortium name="The Broad Institute Genomics Platform"/>
            <consortium name="The Broad Institute Genome Sequencing Center for Infectious Disease"/>
            <person name="Wu L."/>
            <person name="Ma J."/>
        </authorList>
    </citation>
    <scope>NUCLEOTIDE SEQUENCE [LARGE SCALE GENOMIC DNA]</scope>
    <source>
        <strain evidence="3">CCUG 43114</strain>
    </source>
</reference>
<dbReference type="InterPro" id="IPR001932">
    <property type="entry name" value="PPM-type_phosphatase-like_dom"/>
</dbReference>